<evidence type="ECO:0000256" key="7">
    <source>
        <dbReference type="ARBA" id="ARBA00022989"/>
    </source>
</evidence>
<evidence type="ECO:0000256" key="11">
    <source>
        <dbReference type="SAM" id="Phobius"/>
    </source>
</evidence>
<feature type="region of interest" description="Disordered" evidence="10">
    <location>
        <begin position="324"/>
        <end position="369"/>
    </location>
</feature>
<feature type="transmembrane region" description="Helical" evidence="11">
    <location>
        <begin position="12"/>
        <end position="32"/>
    </location>
</feature>
<evidence type="ECO:0000256" key="10">
    <source>
        <dbReference type="SAM" id="MobiDB-lite"/>
    </source>
</evidence>
<dbReference type="UniPathway" id="UPA00196"/>
<evidence type="ECO:0000256" key="3">
    <source>
        <dbReference type="ARBA" id="ARBA00005316"/>
    </source>
</evidence>
<sequence>MAAPLGFQSLTTRLAILVCFWTALLLSIPSWLRLTTIERLPLPTRQIEALQLSEKCPVTFDASLVVLVDPALLPASTPSAKNVEGEQVSFLTQVEQLVQQSLELKADLPDAASLECTQWIVQAKSKDLISQDDVVQPQTGRYVVQVQSETTQESINQDSLPTVYLPLIQDATSLPLVPDTISAAVISELLHIRGDSPVLTSSSSASASTDAVQDPRVIQYSKHIRLVFSILNQDVTDTTAYDSYLIHALANSTNEDHDGNNPIAKLQHALKGLHDFHVETQVQWFAPLQFTPTQEVLEEIVEREVDEMVMVDEVVEEEVAVEVDDEEEEEEGEIVEADSAIADADQAEKDEESEVESQLDPTSPAKKQTRTIFVKQNRTIQVPRLQRVIQQTCTPLPARHIIEWDDLQVFVNSEEWSLTSTVPPPSSSSNNEGNRPFDVLSQTHDLHFLLYIPSRSHSPLYIRNRSTEEPMLEELNAWLIPQWGGVVLVNAEHDSASLSTSASVSSYGGKRSGFQIHQLANDQVNQAIQLFSRQLSILLGLNDPTTSTASTTSIRIAILKKRRILELIRESITTLSSITRLVDKIPNLAVATPVQSDIESSLTILESLQSQDDLDEMLKKVKRVYELSNRAFFNPDMLGLLYFPQEHKYAVYTPLFAPLLVPLIVTSLKVMKQVFATMGGGKNVRRKSKA</sequence>
<comment type="similarity">
    <text evidence="3">Belongs to the PIGS family.</text>
</comment>
<organism evidence="12 13">
    <name type="scientific">Ustilago trichophora</name>
    <dbReference type="NCBI Taxonomy" id="86804"/>
    <lineage>
        <taxon>Eukaryota</taxon>
        <taxon>Fungi</taxon>
        <taxon>Dikarya</taxon>
        <taxon>Basidiomycota</taxon>
        <taxon>Ustilaginomycotina</taxon>
        <taxon>Ustilaginomycetes</taxon>
        <taxon>Ustilaginales</taxon>
        <taxon>Ustilaginaceae</taxon>
        <taxon>Ustilago</taxon>
    </lineage>
</organism>
<dbReference type="GO" id="GO:0042765">
    <property type="term" value="C:GPI-anchor transamidase complex"/>
    <property type="evidence" value="ECO:0007669"/>
    <property type="project" value="InterPro"/>
</dbReference>
<reference evidence="12 13" key="1">
    <citation type="submission" date="2018-03" db="EMBL/GenBank/DDBJ databases">
        <authorList>
            <person name="Guldener U."/>
        </authorList>
    </citation>
    <scope>NUCLEOTIDE SEQUENCE [LARGE SCALE GENOMIC DNA]</scope>
    <source>
        <strain evidence="12 13">NBRC100155</strain>
    </source>
</reference>
<name>A0A5C3E5R5_9BASI</name>
<keyword evidence="6" id="KW-0256">Endoplasmic reticulum</keyword>
<evidence type="ECO:0000313" key="12">
    <source>
        <dbReference type="EMBL" id="SPO24749.1"/>
    </source>
</evidence>
<evidence type="ECO:0000256" key="4">
    <source>
        <dbReference type="ARBA" id="ARBA00022502"/>
    </source>
</evidence>
<evidence type="ECO:0000313" key="13">
    <source>
        <dbReference type="Proteomes" id="UP000324022"/>
    </source>
</evidence>
<evidence type="ECO:0000256" key="6">
    <source>
        <dbReference type="ARBA" id="ARBA00022824"/>
    </source>
</evidence>
<keyword evidence="4" id="KW-0337">GPI-anchor biosynthesis</keyword>
<keyword evidence="5 11" id="KW-0812">Transmembrane</keyword>
<comment type="subcellular location">
    <subcellularLocation>
        <location evidence="1">Endoplasmic reticulum membrane</location>
        <topology evidence="1">Multi-pass membrane protein</topology>
    </subcellularLocation>
</comment>
<feature type="compositionally biased region" description="Acidic residues" evidence="10">
    <location>
        <begin position="324"/>
        <end position="336"/>
    </location>
</feature>
<keyword evidence="7 11" id="KW-1133">Transmembrane helix</keyword>
<evidence type="ECO:0000256" key="2">
    <source>
        <dbReference type="ARBA" id="ARBA00004687"/>
    </source>
</evidence>
<keyword evidence="8 11" id="KW-0472">Membrane</keyword>
<protein>
    <submittedName>
        <fullName evidence="12">Related to GPI transamidase component PIG-S</fullName>
    </submittedName>
</protein>
<proteinExistence type="inferred from homology"/>
<evidence type="ECO:0000256" key="1">
    <source>
        <dbReference type="ARBA" id="ARBA00004477"/>
    </source>
</evidence>
<gene>
    <name evidence="12" type="ORF">UTRI_01721_B</name>
</gene>
<dbReference type="InterPro" id="IPR019540">
    <property type="entry name" value="PtdIno-glycan_biosynth_class_S"/>
</dbReference>
<feature type="transmembrane region" description="Helical" evidence="11">
    <location>
        <begin position="649"/>
        <end position="668"/>
    </location>
</feature>
<dbReference type="GO" id="GO:0006506">
    <property type="term" value="P:GPI anchor biosynthetic process"/>
    <property type="evidence" value="ECO:0007669"/>
    <property type="project" value="UniProtKB-UniPathway"/>
</dbReference>
<evidence type="ECO:0000256" key="8">
    <source>
        <dbReference type="ARBA" id="ARBA00023136"/>
    </source>
</evidence>
<feature type="compositionally biased region" description="Acidic residues" evidence="10">
    <location>
        <begin position="348"/>
        <end position="357"/>
    </location>
</feature>
<dbReference type="PANTHER" id="PTHR21072:SF13">
    <property type="entry name" value="GPI TRANSAMIDASE COMPONENT PIG-S"/>
    <property type="match status" value="1"/>
</dbReference>
<dbReference type="Pfam" id="PF10510">
    <property type="entry name" value="PIG-S"/>
    <property type="match status" value="1"/>
</dbReference>
<accession>A0A5C3E5R5</accession>
<keyword evidence="9" id="KW-0325">Glycoprotein</keyword>
<dbReference type="Proteomes" id="UP000324022">
    <property type="component" value="Unassembled WGS sequence"/>
</dbReference>
<evidence type="ECO:0000256" key="5">
    <source>
        <dbReference type="ARBA" id="ARBA00022692"/>
    </source>
</evidence>
<comment type="pathway">
    <text evidence="2">Glycolipid biosynthesis; glycosylphosphatidylinositol-anchor biosynthesis.</text>
</comment>
<keyword evidence="13" id="KW-1185">Reference proteome</keyword>
<evidence type="ECO:0000256" key="9">
    <source>
        <dbReference type="ARBA" id="ARBA00023180"/>
    </source>
</evidence>
<dbReference type="GO" id="GO:0016255">
    <property type="term" value="P:attachment of GPI anchor to protein"/>
    <property type="evidence" value="ECO:0007669"/>
    <property type="project" value="InterPro"/>
</dbReference>
<dbReference type="PANTHER" id="PTHR21072">
    <property type="entry name" value="GPI TRANSAMIDASE COMPONENT PIG-S"/>
    <property type="match status" value="1"/>
</dbReference>
<dbReference type="EMBL" id="OOIN01000008">
    <property type="protein sequence ID" value="SPO24749.1"/>
    <property type="molecule type" value="Genomic_DNA"/>
</dbReference>
<dbReference type="OrthoDB" id="28748at2759"/>
<dbReference type="AlphaFoldDB" id="A0A5C3E5R5"/>